<protein>
    <submittedName>
        <fullName evidence="3">Uncharacterized protein</fullName>
    </submittedName>
</protein>
<evidence type="ECO:0000313" key="3">
    <source>
        <dbReference type="EMBL" id="KAK7014569.1"/>
    </source>
</evidence>
<evidence type="ECO:0000313" key="4">
    <source>
        <dbReference type="Proteomes" id="UP001362999"/>
    </source>
</evidence>
<dbReference type="Proteomes" id="UP001362999">
    <property type="component" value="Unassembled WGS sequence"/>
</dbReference>
<feature type="non-terminal residue" evidence="3">
    <location>
        <position position="1"/>
    </location>
</feature>
<evidence type="ECO:0000313" key="2">
    <source>
        <dbReference type="EMBL" id="KAK7000920.1"/>
    </source>
</evidence>
<dbReference type="AlphaFoldDB" id="A0AAW0AQ61"/>
<feature type="non-terminal residue" evidence="3">
    <location>
        <position position="113"/>
    </location>
</feature>
<evidence type="ECO:0000256" key="1">
    <source>
        <dbReference type="SAM" id="MobiDB-lite"/>
    </source>
</evidence>
<dbReference type="EMBL" id="JAWWNJ010000056">
    <property type="protein sequence ID" value="KAK7014569.1"/>
    <property type="molecule type" value="Genomic_DNA"/>
</dbReference>
<dbReference type="EMBL" id="JAWWNJ010000086">
    <property type="protein sequence ID" value="KAK7000920.1"/>
    <property type="molecule type" value="Genomic_DNA"/>
</dbReference>
<comment type="caution">
    <text evidence="3">The sequence shown here is derived from an EMBL/GenBank/DDBJ whole genome shotgun (WGS) entry which is preliminary data.</text>
</comment>
<sequence length="113" mass="12311">PSVLPSRLNTKKISELKLIASAMTLPTNLNKGPLLKSILAHMKNNPQLSLDPRFQPLFGHRTAQGVVPKTSAQKSAEEKEEDAKGETPTGANKELLDQNFKTDPPPQFKKVGA</sequence>
<reference evidence="3 4" key="1">
    <citation type="journal article" date="2024" name="J Genomics">
        <title>Draft genome sequencing and assembly of Favolaschia claudopus CIRM-BRFM 2984 isolated from oak limbs.</title>
        <authorList>
            <person name="Navarro D."/>
            <person name="Drula E."/>
            <person name="Chaduli D."/>
            <person name="Cazenave R."/>
            <person name="Ahrendt S."/>
            <person name="Wang J."/>
            <person name="Lipzen A."/>
            <person name="Daum C."/>
            <person name="Barry K."/>
            <person name="Grigoriev I.V."/>
            <person name="Favel A."/>
            <person name="Rosso M.N."/>
            <person name="Martin F."/>
        </authorList>
    </citation>
    <scope>NUCLEOTIDE SEQUENCE [LARGE SCALE GENOMIC DNA]</scope>
    <source>
        <strain evidence="3 4">CIRM-BRFM 2984</strain>
    </source>
</reference>
<accession>A0AAW0AQ61</accession>
<gene>
    <name evidence="2" type="ORF">R3P38DRAFT_2370517</name>
    <name evidence="3" type="ORF">R3P38DRAFT_2377176</name>
</gene>
<keyword evidence="4" id="KW-1185">Reference proteome</keyword>
<name>A0AAW0AQ61_9AGAR</name>
<feature type="compositionally biased region" description="Basic and acidic residues" evidence="1">
    <location>
        <begin position="75"/>
        <end position="85"/>
    </location>
</feature>
<proteinExistence type="predicted"/>
<feature type="region of interest" description="Disordered" evidence="1">
    <location>
        <begin position="64"/>
        <end position="113"/>
    </location>
</feature>
<organism evidence="3 4">
    <name type="scientific">Favolaschia claudopus</name>
    <dbReference type="NCBI Taxonomy" id="2862362"/>
    <lineage>
        <taxon>Eukaryota</taxon>
        <taxon>Fungi</taxon>
        <taxon>Dikarya</taxon>
        <taxon>Basidiomycota</taxon>
        <taxon>Agaricomycotina</taxon>
        <taxon>Agaricomycetes</taxon>
        <taxon>Agaricomycetidae</taxon>
        <taxon>Agaricales</taxon>
        <taxon>Marasmiineae</taxon>
        <taxon>Mycenaceae</taxon>
        <taxon>Favolaschia</taxon>
    </lineage>
</organism>